<feature type="region of interest" description="Disordered" evidence="6">
    <location>
        <begin position="554"/>
        <end position="602"/>
    </location>
</feature>
<feature type="transmembrane region" description="Helical" evidence="7">
    <location>
        <begin position="12"/>
        <end position="29"/>
    </location>
</feature>
<dbReference type="InterPro" id="IPR027359">
    <property type="entry name" value="Volt_channel_dom_sf"/>
</dbReference>
<gene>
    <name evidence="9" type="ORF">CVLEPA_LOCUS29511</name>
</gene>
<dbReference type="SUPFAM" id="SSF81324">
    <property type="entry name" value="Voltage-gated potassium channels"/>
    <property type="match status" value="2"/>
</dbReference>
<keyword evidence="4 7" id="KW-0472">Membrane</keyword>
<reference evidence="9 10" key="1">
    <citation type="submission" date="2024-02" db="EMBL/GenBank/DDBJ databases">
        <authorList>
            <person name="Daric V."/>
            <person name="Darras S."/>
        </authorList>
    </citation>
    <scope>NUCLEOTIDE SEQUENCE [LARGE SCALE GENOMIC DNA]</scope>
</reference>
<evidence type="ECO:0000256" key="4">
    <source>
        <dbReference type="ARBA" id="ARBA00023136"/>
    </source>
</evidence>
<feature type="compositionally biased region" description="Low complexity" evidence="6">
    <location>
        <begin position="822"/>
        <end position="836"/>
    </location>
</feature>
<keyword evidence="2 7" id="KW-0812">Transmembrane</keyword>
<feature type="domain" description="Ion transport" evidence="8">
    <location>
        <begin position="989"/>
        <end position="1138"/>
    </location>
</feature>
<dbReference type="EMBL" id="CAWYQH010000152">
    <property type="protein sequence ID" value="CAK8696354.1"/>
    <property type="molecule type" value="Genomic_DNA"/>
</dbReference>
<comment type="subcellular location">
    <subcellularLocation>
        <location evidence="1">Membrane</location>
        <topology evidence="1">Multi-pass membrane protein</topology>
    </subcellularLocation>
</comment>
<feature type="transmembrane region" description="Helical" evidence="7">
    <location>
        <begin position="1058"/>
        <end position="1082"/>
    </location>
</feature>
<feature type="transmembrane region" description="Helical" evidence="7">
    <location>
        <begin position="459"/>
        <end position="484"/>
    </location>
</feature>
<feature type="domain" description="Ion transport" evidence="8">
    <location>
        <begin position="381"/>
        <end position="488"/>
    </location>
</feature>
<dbReference type="Gene3D" id="1.20.120.350">
    <property type="entry name" value="Voltage-gated potassium channels. Chain C"/>
    <property type="match status" value="2"/>
</dbReference>
<dbReference type="InterPro" id="IPR005821">
    <property type="entry name" value="Ion_trans_dom"/>
</dbReference>
<evidence type="ECO:0000256" key="6">
    <source>
        <dbReference type="SAM" id="MobiDB-lite"/>
    </source>
</evidence>
<dbReference type="Proteomes" id="UP001642483">
    <property type="component" value="Unassembled WGS sequence"/>
</dbReference>
<keyword evidence="10" id="KW-1185">Reference proteome</keyword>
<evidence type="ECO:0000256" key="3">
    <source>
        <dbReference type="ARBA" id="ARBA00022989"/>
    </source>
</evidence>
<keyword evidence="3 7" id="KW-1133">Transmembrane helix</keyword>
<evidence type="ECO:0000259" key="8">
    <source>
        <dbReference type="Pfam" id="PF00520"/>
    </source>
</evidence>
<evidence type="ECO:0000256" key="7">
    <source>
        <dbReference type="SAM" id="Phobius"/>
    </source>
</evidence>
<dbReference type="Gene3D" id="1.10.287.70">
    <property type="match status" value="2"/>
</dbReference>
<protein>
    <recommendedName>
        <fullName evidence="8">Ion transport domain-containing protein</fullName>
    </recommendedName>
</protein>
<sequence>MFHRFSYLRDPWNWLDFLVIIMAILSQVLRRAVSENTGKFSVLRAFRVLRAFKTMSVVPGLRAIVKALLRSIRALKDAVVLTVFCVSVFALIGYQLFHGTMRHKCVRQAGTLKLPPDSLFLYSNISTLPCNSTSNTSNMPLLFPVGKQLSLVYGEKALSSHNENQVLDTGDGKSWSNEDMVLLKTVLNIAKLSLHGSYLLQKNLSQISSMCFESKNMRLHINATSSLLNIFHKASHDYSLEDTSAETDLNFENWNCTKSNVLSNITSPPQKYPVVCTLNVVIRFSSVSCLGGFHTSTTDDDQWQEILEYGRKKVPRWNTRDFVIQFQFLSEMTNFTTNWKKSFIYFSEINWDDMEYASKEKWKNDIENYFMVEPNSGLYFYHNSSNRPALEPIYCTIAENDVCPLGYKCMEAGSNPDYDYTSFDHFFVAFLTSFRLVTLDAWNRLYYLTLHTIGPTYAIFYMLVVLLGSYYLINLILAVVYMAYEEQQAVVDEEELKAQEKEAEQRKMEEYDQESCEVCSKDEREWNKANESDIEQASVRLGLITTSLGTHYSSLSRSNMSTRRRKRLKHRRIYSKTHSPVLPVPDREDEDNKPKNRCNRVNRGSLYPASYFVSQPEERNPLSDSDGSNEGISLNNEIRYRRKKAFFRRKRNWRDENKQMQDNAQTPEIKLVVPKSPPRSLSKLVNEHGISSSNHHLKPPPSNHLSVNDDKLFFARTFSNSTQSFRDKTFSDLSSSSALEENTRNGPEQEVVRVLPIRRLSFSSSVSEENEKPVSERVVNVDVNLRVSATQPNFERSLLHLPLEKLSSKLAHNPSSPTTFAKRSPSSPRSTKSVSSCELKNTVNSNRYIAQNSVVGLRKPNGLLETQAQFENCNLLQASDEPVFCASPGENNIPDVIRRGVFLNGCGREETPLTTRDDIQILTTEIEPEIFGLPIITENHHSRKLKRKIKRPIASRLIETFIELFGKWECCPEHIFHIQTKLRSLVLNPFTDLTITLCIALNALFMSLEQHPMDERLDMALEQANLVFTIIFTVEMLTKIIGLSPYTYCREGWNVFDAIVVLFSLAELGLKAIPGLSILRAFRLLRIVKLAKQWPILNKLLRIIARTLSKLWHLTVVFLLVLYIFAVVGMQLLSAKYRAKYGVCIFQMYI</sequence>
<feature type="compositionally biased region" description="Basic residues" evidence="6">
    <location>
        <begin position="562"/>
        <end position="575"/>
    </location>
</feature>
<feature type="transmembrane region" description="Helical" evidence="7">
    <location>
        <begin position="1111"/>
        <end position="1133"/>
    </location>
</feature>
<dbReference type="Pfam" id="PF00520">
    <property type="entry name" value="Ion_trans"/>
    <property type="match status" value="3"/>
</dbReference>
<proteinExistence type="predicted"/>
<evidence type="ECO:0000256" key="2">
    <source>
        <dbReference type="ARBA" id="ARBA00022692"/>
    </source>
</evidence>
<accession>A0ABP0GX95</accession>
<evidence type="ECO:0000256" key="1">
    <source>
        <dbReference type="ARBA" id="ARBA00004141"/>
    </source>
</evidence>
<name>A0ABP0GX95_CLALP</name>
<keyword evidence="5" id="KW-0175">Coiled coil</keyword>
<evidence type="ECO:0000256" key="5">
    <source>
        <dbReference type="SAM" id="Coils"/>
    </source>
</evidence>
<organism evidence="9 10">
    <name type="scientific">Clavelina lepadiformis</name>
    <name type="common">Light-bulb sea squirt</name>
    <name type="synonym">Ascidia lepadiformis</name>
    <dbReference type="NCBI Taxonomy" id="159417"/>
    <lineage>
        <taxon>Eukaryota</taxon>
        <taxon>Metazoa</taxon>
        <taxon>Chordata</taxon>
        <taxon>Tunicata</taxon>
        <taxon>Ascidiacea</taxon>
        <taxon>Aplousobranchia</taxon>
        <taxon>Clavelinidae</taxon>
        <taxon>Clavelina</taxon>
    </lineage>
</organism>
<feature type="coiled-coil region" evidence="5">
    <location>
        <begin position="484"/>
        <end position="514"/>
    </location>
</feature>
<feature type="transmembrane region" description="Helical" evidence="7">
    <location>
        <begin position="78"/>
        <end position="97"/>
    </location>
</feature>
<comment type="caution">
    <text evidence="9">The sequence shown here is derived from an EMBL/GenBank/DDBJ whole genome shotgun (WGS) entry which is preliminary data.</text>
</comment>
<dbReference type="InterPro" id="IPR043203">
    <property type="entry name" value="VGCC_Ca_Na"/>
</dbReference>
<feature type="transmembrane region" description="Helical" evidence="7">
    <location>
        <begin position="985"/>
        <end position="1005"/>
    </location>
</feature>
<feature type="transmembrane region" description="Helical" evidence="7">
    <location>
        <begin position="1026"/>
        <end position="1046"/>
    </location>
</feature>
<feature type="domain" description="Ion transport" evidence="8">
    <location>
        <begin position="4"/>
        <end position="138"/>
    </location>
</feature>
<evidence type="ECO:0000313" key="9">
    <source>
        <dbReference type="EMBL" id="CAK8696354.1"/>
    </source>
</evidence>
<dbReference type="PANTHER" id="PTHR10037:SF288">
    <property type="entry name" value="SODIUM CHANNEL PROTEIN PARA"/>
    <property type="match status" value="1"/>
</dbReference>
<feature type="region of interest" description="Disordered" evidence="6">
    <location>
        <begin position="809"/>
        <end position="837"/>
    </location>
</feature>
<dbReference type="PANTHER" id="PTHR10037">
    <property type="entry name" value="VOLTAGE-GATED CATION CHANNEL CALCIUM AND SODIUM"/>
    <property type="match status" value="1"/>
</dbReference>
<evidence type="ECO:0000313" key="10">
    <source>
        <dbReference type="Proteomes" id="UP001642483"/>
    </source>
</evidence>